<sequence length="682" mass="71718">MSTTTDAFTAALEAARDAAITELTRQVRTRIPAAVAVQIDIEDEDLPGHQITFIGAVRLAGGRVLHTDPGGLPWDDGCDFAGEDRHLIADAADWDPDNDPADEFHQWVEEFRDDTREWPTSLVDTFRYADGAWIDLDGPSVNTADPVDGDGDGPVERRAVEFGIEHLPDGTIESLIDQAGVTSDVIDGVHIRNAAAHGITLRVHEGFAADWDPDGTGAIDWDAVLAALVADADYSALLGPIRAAVEGGFDVVMFVQDGPRPPAPNTGRITGIATGRMVHGPVAERVVADLAGAVGSEVPGGLTVVADDRAARRFDGGEPQSVWLAPTGPVDPDAIGDGNFRNVVGNAAARFADLIEVSNLEQHRTSTYMDATVVFTAADRRLIDNRSGRCIFDGVWIDGGDPSGADPMYLTVDGPSVSEAMRLLAGEGAYGLLAVTALARANEATTVRVVAIGWNDAVGSVARWAESMAPSQTAGVVGGIGSVTLEVTGGVARLVGFTEADGRRWVSGPPTDGLAEAFVGSDARLLVQMASNGAAWDLPAGSRGEFVVTTAGTWEAGTKAGLRADGPMWRIACRDGLTDGNGLVFWSDEDGWGTDDGTWATRYTDAQKAAGDLPLPDGDGPVWWVPDAPTGRQHTKAVDDLAAMGVSRRLAGRIITQGIYDRAPDPVAAADAVAARTRSQRR</sequence>
<evidence type="ECO:0000313" key="1">
    <source>
        <dbReference type="EMBL" id="AXV09972.1"/>
    </source>
</evidence>
<geneLocation type="plasmid" evidence="2">
    <name>pedy32-46i</name>
</geneLocation>
<dbReference type="Proteomes" id="UP000264006">
    <property type="component" value="Plasmid pEDY32-46I"/>
</dbReference>
<dbReference type="RefSeq" id="WP_114594573.1">
    <property type="nucleotide sequence ID" value="NZ_CP031166.1"/>
</dbReference>
<dbReference type="EMBL" id="CP031166">
    <property type="protein sequence ID" value="AXV09972.1"/>
    <property type="molecule type" value="Genomic_DNA"/>
</dbReference>
<dbReference type="KEGG" id="euz:DVS28_b0202"/>
<gene>
    <name evidence="1" type="ORF">DVS28_b0202</name>
</gene>
<proteinExistence type="predicted"/>
<name>A0A346Y675_9ACTN</name>
<organism evidence="1 2">
    <name type="scientific">Euzebya pacifica</name>
    <dbReference type="NCBI Taxonomy" id="1608957"/>
    <lineage>
        <taxon>Bacteria</taxon>
        <taxon>Bacillati</taxon>
        <taxon>Actinomycetota</taxon>
        <taxon>Nitriliruptoria</taxon>
        <taxon>Euzebyales</taxon>
    </lineage>
</organism>
<reference evidence="1 2" key="1">
    <citation type="submission" date="2018-09" db="EMBL/GenBank/DDBJ databases">
        <title>Complete genome sequence of Euzebya sp. DY32-46 isolated from seawater of Pacific Ocean.</title>
        <authorList>
            <person name="Xu L."/>
            <person name="Wu Y.-H."/>
            <person name="Xu X.-W."/>
        </authorList>
    </citation>
    <scope>NUCLEOTIDE SEQUENCE [LARGE SCALE GENOMIC DNA]</scope>
    <source>
        <strain evidence="1 2">DY32-46</strain>
        <plasmid evidence="2">pedy32-46i</plasmid>
    </source>
</reference>
<dbReference type="AlphaFoldDB" id="A0A346Y675"/>
<evidence type="ECO:0000313" key="2">
    <source>
        <dbReference type="Proteomes" id="UP000264006"/>
    </source>
</evidence>
<accession>A0A346Y675</accession>
<protein>
    <submittedName>
        <fullName evidence="1">Uncharacterized protein</fullName>
    </submittedName>
</protein>
<keyword evidence="2" id="KW-1185">Reference proteome</keyword>
<keyword evidence="1" id="KW-0614">Plasmid</keyword>